<dbReference type="GO" id="GO:0000027">
    <property type="term" value="P:ribosomal large subunit assembly"/>
    <property type="evidence" value="ECO:0007669"/>
    <property type="project" value="InterPro"/>
</dbReference>
<dbReference type="SMART" id="SM00879">
    <property type="entry name" value="Brix"/>
    <property type="match status" value="1"/>
</dbReference>
<feature type="compositionally biased region" description="Basic and acidic residues" evidence="7">
    <location>
        <begin position="268"/>
        <end position="282"/>
    </location>
</feature>
<feature type="compositionally biased region" description="Basic and acidic residues" evidence="7">
    <location>
        <begin position="295"/>
        <end position="304"/>
    </location>
</feature>
<comment type="caution">
    <text evidence="10">The sequence shown here is derived from an EMBL/GenBank/DDBJ whole genome shotgun (WGS) entry which is preliminary data.</text>
</comment>
<accession>A0AAD9R0K1</accession>
<organism evidence="10 11">
    <name type="scientific">Acropora cervicornis</name>
    <name type="common">Staghorn coral</name>
    <dbReference type="NCBI Taxonomy" id="6130"/>
    <lineage>
        <taxon>Eukaryota</taxon>
        <taxon>Metazoa</taxon>
        <taxon>Cnidaria</taxon>
        <taxon>Anthozoa</taxon>
        <taxon>Hexacorallia</taxon>
        <taxon>Scleractinia</taxon>
        <taxon>Astrocoeniina</taxon>
        <taxon>Acroporidae</taxon>
        <taxon>Acropora</taxon>
    </lineage>
</organism>
<feature type="domain" description="Brix" evidence="9">
    <location>
        <begin position="30"/>
        <end position="243"/>
    </location>
</feature>
<dbReference type="PANTHER" id="PTHR12728:SF0">
    <property type="entry name" value="RIBOSOME PRODUCTION FACTOR 2 HOMOLOG"/>
    <property type="match status" value="1"/>
</dbReference>
<evidence type="ECO:0000259" key="9">
    <source>
        <dbReference type="PROSITE" id="PS50833"/>
    </source>
</evidence>
<sequence>MATTDIVRPKTKRGKRAVDHRAPKDVENNKTTLFLRGGKTSELVTNTMKDLCALKKPDAKMFQSLPQMFSKKVELYIILFALASFHAFCIVHLFSLMVSPVPRTQTGGSPSDFLCLLGFKEFFSVKNDASLFVFGSHSKKRPHNLVLGRCFDGHILDMIELGIDRFVSMQEMKVARTGTCATVYFCGGKNSSEKLQNVHHIANMYKKRVILKKSGSRIPRVELEEMGPLVDLVMRRTHLASDHLMKAATKVPKTLKPKKVKNISRDAFGTKEGKVHMQRQDYAKLQTRKMKGLKRKQETKETQKPNKIKKK</sequence>
<dbReference type="InterPro" id="IPR007109">
    <property type="entry name" value="Brix"/>
</dbReference>
<dbReference type="GO" id="GO:0005730">
    <property type="term" value="C:nucleolus"/>
    <property type="evidence" value="ECO:0007669"/>
    <property type="project" value="UniProtKB-SubCell"/>
</dbReference>
<evidence type="ECO:0000256" key="7">
    <source>
        <dbReference type="SAM" id="MobiDB-lite"/>
    </source>
</evidence>
<dbReference type="GO" id="GO:0019843">
    <property type="term" value="F:rRNA binding"/>
    <property type="evidence" value="ECO:0007669"/>
    <property type="project" value="UniProtKB-UniRule"/>
</dbReference>
<name>A0AAD9R0K1_ACRCE</name>
<keyword evidence="8" id="KW-1133">Transmembrane helix</keyword>
<keyword evidence="8" id="KW-0472">Membrane</keyword>
<evidence type="ECO:0000256" key="2">
    <source>
        <dbReference type="ARBA" id="ARBA00010782"/>
    </source>
</evidence>
<keyword evidence="11" id="KW-1185">Reference proteome</keyword>
<evidence type="ECO:0000256" key="5">
    <source>
        <dbReference type="ARBA" id="ARBA00030889"/>
    </source>
</evidence>
<evidence type="ECO:0000256" key="1">
    <source>
        <dbReference type="ARBA" id="ARBA00004604"/>
    </source>
</evidence>
<gene>
    <name evidence="10" type="ORF">P5673_004197</name>
</gene>
<keyword evidence="4 6" id="KW-0539">Nucleus</keyword>
<comment type="similarity">
    <text evidence="2 6">Belongs to the RPF2 family.</text>
</comment>
<protein>
    <recommendedName>
        <fullName evidence="3 6">Ribosome production factor 2 homolog</fullName>
    </recommendedName>
    <alternativeName>
        <fullName evidence="5 6">Ribosome biogenesis protein RPF2 homolog</fullName>
    </alternativeName>
</protein>
<evidence type="ECO:0000256" key="6">
    <source>
        <dbReference type="RuleBase" id="RU367086"/>
    </source>
</evidence>
<evidence type="ECO:0000313" key="11">
    <source>
        <dbReference type="Proteomes" id="UP001249851"/>
    </source>
</evidence>
<dbReference type="GO" id="GO:0000463">
    <property type="term" value="P:maturation of LSU-rRNA from tricistronic rRNA transcript (SSU-rRNA, 5.8S rRNA, LSU-rRNA)"/>
    <property type="evidence" value="ECO:0007669"/>
    <property type="project" value="TreeGrafter"/>
</dbReference>
<dbReference type="InterPro" id="IPR039770">
    <property type="entry name" value="Rpf2"/>
</dbReference>
<dbReference type="Proteomes" id="UP001249851">
    <property type="component" value="Unassembled WGS sequence"/>
</dbReference>
<reference evidence="10" key="2">
    <citation type="journal article" date="2023" name="Science">
        <title>Genomic signatures of disease resistance in endangered staghorn corals.</title>
        <authorList>
            <person name="Vollmer S.V."/>
            <person name="Selwyn J.D."/>
            <person name="Despard B.A."/>
            <person name="Roesel C.L."/>
        </authorList>
    </citation>
    <scope>NUCLEOTIDE SEQUENCE</scope>
    <source>
        <strain evidence="10">K2</strain>
    </source>
</reference>
<dbReference type="AlphaFoldDB" id="A0AAD9R0K1"/>
<dbReference type="Pfam" id="PF04427">
    <property type="entry name" value="Brix"/>
    <property type="match status" value="1"/>
</dbReference>
<keyword evidence="8" id="KW-0812">Transmembrane</keyword>
<proteinExistence type="inferred from homology"/>
<dbReference type="PROSITE" id="PS50833">
    <property type="entry name" value="BRIX"/>
    <property type="match status" value="1"/>
</dbReference>
<evidence type="ECO:0000256" key="3">
    <source>
        <dbReference type="ARBA" id="ARBA00020387"/>
    </source>
</evidence>
<evidence type="ECO:0000313" key="10">
    <source>
        <dbReference type="EMBL" id="KAK2570531.1"/>
    </source>
</evidence>
<comment type="subcellular location">
    <subcellularLocation>
        <location evidence="1 6">Nucleus</location>
        <location evidence="1 6">Nucleolus</location>
    </subcellularLocation>
</comment>
<evidence type="ECO:0000256" key="8">
    <source>
        <dbReference type="SAM" id="Phobius"/>
    </source>
</evidence>
<evidence type="ECO:0000256" key="4">
    <source>
        <dbReference type="ARBA" id="ARBA00023242"/>
    </source>
</evidence>
<reference evidence="10" key="1">
    <citation type="journal article" date="2023" name="G3 (Bethesda)">
        <title>Whole genome assembly and annotation of the endangered Caribbean coral Acropora cervicornis.</title>
        <authorList>
            <person name="Selwyn J.D."/>
            <person name="Vollmer S.V."/>
        </authorList>
    </citation>
    <scope>NUCLEOTIDE SEQUENCE</scope>
    <source>
        <strain evidence="10">K2</strain>
    </source>
</reference>
<dbReference type="PANTHER" id="PTHR12728">
    <property type="entry name" value="BRIX DOMAIN CONTAINING PROTEIN"/>
    <property type="match status" value="1"/>
</dbReference>
<feature type="region of interest" description="Disordered" evidence="7">
    <location>
        <begin position="1"/>
        <end position="21"/>
    </location>
</feature>
<feature type="transmembrane region" description="Helical" evidence="8">
    <location>
        <begin position="75"/>
        <end position="98"/>
    </location>
</feature>
<dbReference type="EMBL" id="JARQWQ010000007">
    <property type="protein sequence ID" value="KAK2570531.1"/>
    <property type="molecule type" value="Genomic_DNA"/>
</dbReference>
<feature type="region of interest" description="Disordered" evidence="7">
    <location>
        <begin position="267"/>
        <end position="311"/>
    </location>
</feature>